<dbReference type="PANTHER" id="PTHR46148">
    <property type="entry name" value="CHROMO DOMAIN-CONTAINING PROTEIN"/>
    <property type="match status" value="1"/>
</dbReference>
<dbReference type="SUPFAM" id="SSF54160">
    <property type="entry name" value="Chromo domain-like"/>
    <property type="match status" value="1"/>
</dbReference>
<protein>
    <recommendedName>
        <fullName evidence="1">Tf2-1-like SH3-like domain-containing protein</fullName>
    </recommendedName>
</protein>
<dbReference type="InterPro" id="IPR016197">
    <property type="entry name" value="Chromo-like_dom_sf"/>
</dbReference>
<evidence type="ECO:0000259" key="1">
    <source>
        <dbReference type="Pfam" id="PF24626"/>
    </source>
</evidence>
<name>A0A438CL24_VITVI</name>
<sequence>MSPFEALYCYAPPLQIPYFPKDSNVEAVDRVLNERESWLQLLKHHLSKAQQRMKIQADKNRRSQTPTRYYGPFKVIDRIGTVAYQLQLPPDAQIHNVFHVSLLKPAHASIQACSSLPISNTSTTLLPQAILDRRLVKRHNVPTVQLLIHWVDKSPADASWEFADDLKRRFPAFFLEDKKVS</sequence>
<evidence type="ECO:0000313" key="2">
    <source>
        <dbReference type="EMBL" id="RVW23895.1"/>
    </source>
</evidence>
<dbReference type="AlphaFoldDB" id="A0A438CL24"/>
<dbReference type="InterPro" id="IPR056924">
    <property type="entry name" value="SH3_Tf2-1"/>
</dbReference>
<comment type="caution">
    <text evidence="2">The sequence shown here is derived from an EMBL/GenBank/DDBJ whole genome shotgun (WGS) entry which is preliminary data.</text>
</comment>
<dbReference type="EMBL" id="QGNW01002184">
    <property type="protein sequence ID" value="RVW23895.1"/>
    <property type="molecule type" value="Genomic_DNA"/>
</dbReference>
<dbReference type="PANTHER" id="PTHR46148:SF52">
    <property type="entry name" value="OS04G0603800 PROTEIN"/>
    <property type="match status" value="1"/>
</dbReference>
<proteinExistence type="predicted"/>
<evidence type="ECO:0000313" key="3">
    <source>
        <dbReference type="Proteomes" id="UP000288805"/>
    </source>
</evidence>
<dbReference type="Proteomes" id="UP000288805">
    <property type="component" value="Unassembled WGS sequence"/>
</dbReference>
<dbReference type="Pfam" id="PF24626">
    <property type="entry name" value="SH3_Tf2-1"/>
    <property type="match status" value="1"/>
</dbReference>
<gene>
    <name evidence="2" type="ORF">CK203_094649</name>
</gene>
<reference evidence="2 3" key="1">
    <citation type="journal article" date="2018" name="PLoS Genet.">
        <title>Population sequencing reveals clonal diversity and ancestral inbreeding in the grapevine cultivar Chardonnay.</title>
        <authorList>
            <person name="Roach M.J."/>
            <person name="Johnson D.L."/>
            <person name="Bohlmann J."/>
            <person name="van Vuuren H.J."/>
            <person name="Jones S.J."/>
            <person name="Pretorius I.S."/>
            <person name="Schmidt S.A."/>
            <person name="Borneman A.R."/>
        </authorList>
    </citation>
    <scope>NUCLEOTIDE SEQUENCE [LARGE SCALE GENOMIC DNA]</scope>
    <source>
        <strain evidence="3">cv. Chardonnay</strain>
        <tissue evidence="2">Leaf</tissue>
    </source>
</reference>
<accession>A0A438CL24</accession>
<organism evidence="2 3">
    <name type="scientific">Vitis vinifera</name>
    <name type="common">Grape</name>
    <dbReference type="NCBI Taxonomy" id="29760"/>
    <lineage>
        <taxon>Eukaryota</taxon>
        <taxon>Viridiplantae</taxon>
        <taxon>Streptophyta</taxon>
        <taxon>Embryophyta</taxon>
        <taxon>Tracheophyta</taxon>
        <taxon>Spermatophyta</taxon>
        <taxon>Magnoliopsida</taxon>
        <taxon>eudicotyledons</taxon>
        <taxon>Gunneridae</taxon>
        <taxon>Pentapetalae</taxon>
        <taxon>rosids</taxon>
        <taxon>Vitales</taxon>
        <taxon>Vitaceae</taxon>
        <taxon>Viteae</taxon>
        <taxon>Vitis</taxon>
    </lineage>
</organism>
<feature type="domain" description="Tf2-1-like SH3-like" evidence="1">
    <location>
        <begin position="63"/>
        <end position="107"/>
    </location>
</feature>